<feature type="compositionally biased region" description="Basic residues" evidence="1">
    <location>
        <begin position="340"/>
        <end position="355"/>
    </location>
</feature>
<dbReference type="PANTHER" id="PTHR14421">
    <property type="entry name" value="SPERMATOGENESIS-ASSOCIATED PROTEIN 1"/>
    <property type="match status" value="1"/>
</dbReference>
<feature type="compositionally biased region" description="Basic and acidic residues" evidence="1">
    <location>
        <begin position="540"/>
        <end position="553"/>
    </location>
</feature>
<proteinExistence type="predicted"/>
<dbReference type="AlphaFoldDB" id="A0AAD9UYX8"/>
<dbReference type="InterPro" id="IPR039062">
    <property type="entry name" value="SPAT1"/>
</dbReference>
<organism evidence="3 4">
    <name type="scientific">Acropora cervicornis</name>
    <name type="common">Staghorn coral</name>
    <dbReference type="NCBI Taxonomy" id="6130"/>
    <lineage>
        <taxon>Eukaryota</taxon>
        <taxon>Metazoa</taxon>
        <taxon>Cnidaria</taxon>
        <taxon>Anthozoa</taxon>
        <taxon>Hexacorallia</taxon>
        <taxon>Scleractinia</taxon>
        <taxon>Astrocoeniina</taxon>
        <taxon>Acroporidae</taxon>
        <taxon>Acropora</taxon>
    </lineage>
</organism>
<feature type="compositionally biased region" description="Basic and acidic residues" evidence="1">
    <location>
        <begin position="356"/>
        <end position="366"/>
    </location>
</feature>
<accession>A0AAD9UYX8</accession>
<feature type="region of interest" description="Disordered" evidence="1">
    <location>
        <begin position="671"/>
        <end position="697"/>
    </location>
</feature>
<dbReference type="Proteomes" id="UP001249851">
    <property type="component" value="Unassembled WGS sequence"/>
</dbReference>
<feature type="compositionally biased region" description="Polar residues" evidence="1">
    <location>
        <begin position="476"/>
        <end position="486"/>
    </location>
</feature>
<feature type="compositionally biased region" description="Basic and acidic residues" evidence="1">
    <location>
        <begin position="454"/>
        <end position="475"/>
    </location>
</feature>
<reference evidence="3" key="1">
    <citation type="journal article" date="2023" name="G3 (Bethesda)">
        <title>Whole genome assembly and annotation of the endangered Caribbean coral Acropora cervicornis.</title>
        <authorList>
            <person name="Selwyn J.D."/>
            <person name="Vollmer S.V."/>
        </authorList>
    </citation>
    <scope>NUCLEOTIDE SEQUENCE</scope>
    <source>
        <strain evidence="3">K2</strain>
    </source>
</reference>
<name>A0AAD9UYX8_ACRCE</name>
<dbReference type="InterPro" id="IPR031478">
    <property type="entry name" value="SPATA1_C"/>
</dbReference>
<feature type="compositionally biased region" description="Low complexity" evidence="1">
    <location>
        <begin position="270"/>
        <end position="283"/>
    </location>
</feature>
<dbReference type="PANTHER" id="PTHR14421:SF3">
    <property type="entry name" value="SPERMATOGENESIS-ASSOCIATED PROTEIN 1"/>
    <property type="match status" value="1"/>
</dbReference>
<feature type="compositionally biased region" description="Polar residues" evidence="1">
    <location>
        <begin position="384"/>
        <end position="393"/>
    </location>
</feature>
<feature type="compositionally biased region" description="Basic and acidic residues" evidence="1">
    <location>
        <begin position="491"/>
        <end position="515"/>
    </location>
</feature>
<dbReference type="Pfam" id="PF15743">
    <property type="entry name" value="SPATA1_C"/>
    <property type="match status" value="1"/>
</dbReference>
<feature type="region of interest" description="Disordered" evidence="1">
    <location>
        <begin position="179"/>
        <end position="213"/>
    </location>
</feature>
<dbReference type="EMBL" id="JARQWQ010000065">
    <property type="protein sequence ID" value="KAK2555078.1"/>
    <property type="molecule type" value="Genomic_DNA"/>
</dbReference>
<gene>
    <name evidence="3" type="ORF">P5673_023432</name>
</gene>
<evidence type="ECO:0000259" key="2">
    <source>
        <dbReference type="Pfam" id="PF15743"/>
    </source>
</evidence>
<evidence type="ECO:0000256" key="1">
    <source>
        <dbReference type="SAM" id="MobiDB-lite"/>
    </source>
</evidence>
<comment type="caution">
    <text evidence="3">The sequence shown here is derived from an EMBL/GenBank/DDBJ whole genome shotgun (WGS) entry which is preliminary data.</text>
</comment>
<protein>
    <submittedName>
        <fullName evidence="3">Spermatogenesis-associated protein 1</fullName>
    </submittedName>
</protein>
<sequence length="768" mass="87367">MMSEHHSILRQPDEFADLHIFVVPEDLWLEKYRTAFNNIALESVSAGFVRVQPYVSLKYLRDHIEEQLGPEVVPEDYVFLRSVGRCMAVVKENQERLLKAKDFLPPVSFTPEIFILPGTHDSLAKPVENAANTVIQTNGLTTAGLASVQQPHQFPGISGGFMQYPQALPKVPTQKYNSIQQTGERRDVEGLSKTNRFNEVTYENEDDSHKERDLEAYGGHWTSENRSSGSRQEGDKILSDERQENLKYIEAFNAEHEVTSEAKKNKINKKASNSSSESNQSESKMVKFIQPEVYQSLPFAGGVISPATPIPSGRVIASPFPAQQVDQEYVTHEGEGHIYQQKRRQKASKKKRRDRSRSPSLERKPFNELPNPVQGEDQGILNEQVENGDSSTVYGEVTVSLAESPPTLSEVHERSKVVQFPSPMRGERQPSDFPDDQGFGYEKPLTSGLDDLDDKLGGDQNLKHVDFDNQKEKDSLNFNKTMTSENAGDEGNTKDTTAEVEKTGTSSEDAKEKYGVKTNDAEGTGTKIIKKTVKKQAVKKPTENLEDRYRLPEMPKVSNAHPVKQHKQKEKGLEQETASAKDMKQLEIEKLRADLRKAKNARVDMEKEREGKVRRAKMLQNQMMQKRNQSKNIWKKRFFDEKRKTGALDEQVNRLRHDVDVQHKALMAHLESKEREGNKPAAGSDYRSPSEKTNQRMSLARLQHEVEELKRRIEELKMKLTVEMKNRDAAQKELKQIREELMEKKINLTLTKSQKSLTTLTNTENIAV</sequence>
<feature type="compositionally biased region" description="Basic and acidic residues" evidence="1">
    <location>
        <begin position="570"/>
        <end position="584"/>
    </location>
</feature>
<keyword evidence="4" id="KW-1185">Reference proteome</keyword>
<feature type="region of interest" description="Disordered" evidence="1">
    <location>
        <begin position="532"/>
        <end position="584"/>
    </location>
</feature>
<feature type="region of interest" description="Disordered" evidence="1">
    <location>
        <begin position="327"/>
        <end position="518"/>
    </location>
</feature>
<feature type="region of interest" description="Disordered" evidence="1">
    <location>
        <begin position="259"/>
        <end position="284"/>
    </location>
</feature>
<feature type="domain" description="Spermatogenesis-associated protein 1 C-terminal" evidence="2">
    <location>
        <begin position="594"/>
        <end position="745"/>
    </location>
</feature>
<evidence type="ECO:0000313" key="3">
    <source>
        <dbReference type="EMBL" id="KAK2555078.1"/>
    </source>
</evidence>
<evidence type="ECO:0000313" key="4">
    <source>
        <dbReference type="Proteomes" id="UP001249851"/>
    </source>
</evidence>
<reference evidence="3" key="2">
    <citation type="journal article" date="2023" name="Science">
        <title>Genomic signatures of disease resistance in endangered staghorn corals.</title>
        <authorList>
            <person name="Vollmer S.V."/>
            <person name="Selwyn J.D."/>
            <person name="Despard B.A."/>
            <person name="Roesel C.L."/>
        </authorList>
    </citation>
    <scope>NUCLEOTIDE SEQUENCE</scope>
    <source>
        <strain evidence="3">K2</strain>
    </source>
</reference>